<dbReference type="Gene3D" id="3.40.50.720">
    <property type="entry name" value="NAD(P)-binding Rossmann-like Domain"/>
    <property type="match status" value="1"/>
</dbReference>
<feature type="domain" description="NAD-dependent epimerase/dehydratase" evidence="2">
    <location>
        <begin position="3"/>
        <end position="214"/>
    </location>
</feature>
<dbReference type="EMBL" id="CP041395">
    <property type="protein sequence ID" value="QDM12128.1"/>
    <property type="molecule type" value="Genomic_DNA"/>
</dbReference>
<protein>
    <submittedName>
        <fullName evidence="3">NAD(P)-dependent oxidoreductase</fullName>
    </submittedName>
</protein>
<evidence type="ECO:0000256" key="1">
    <source>
        <dbReference type="ARBA" id="ARBA00007637"/>
    </source>
</evidence>
<dbReference type="AlphaFoldDB" id="A0AAP9DPA3"/>
<sequence>MNILVTGATGFIGKHLISYLSKRHNLYILVRSGSNCTFLNVNNVFVFSENIDELAAYLRKEKIDGIIHLASFYIAEHKSEQIKDLVLSNIYLGTALLEACKKAETKWFLNTGTIWQNYNVSDKSDEYNPVDLYAASKQAFITMAKYYTETSKLRFCTLKLCDTYGPGDTRKKVLALFDRIAFTGETLAMSPGGQKLDLLHIDDVVNGFEQLANMLNDETVSVLSEYVLSSGKQISLRELADIYENLYDVRLNINWGGRAYRKREVMRPYQGNILPGWKALVLLNNINGGGVDDTLYIPFAPMRNYKKVA</sequence>
<organism evidence="3 4">
    <name type="scientific">Bacteroides ovatus</name>
    <dbReference type="NCBI Taxonomy" id="28116"/>
    <lineage>
        <taxon>Bacteria</taxon>
        <taxon>Pseudomonadati</taxon>
        <taxon>Bacteroidota</taxon>
        <taxon>Bacteroidia</taxon>
        <taxon>Bacteroidales</taxon>
        <taxon>Bacteroidaceae</taxon>
        <taxon>Bacteroides</taxon>
    </lineage>
</organism>
<dbReference type="InterPro" id="IPR036291">
    <property type="entry name" value="NAD(P)-bd_dom_sf"/>
</dbReference>
<dbReference type="RefSeq" id="WP_042994172.1">
    <property type="nucleotide sequence ID" value="NZ_CP041395.1"/>
</dbReference>
<gene>
    <name evidence="3" type="ORF">DYI28_27370</name>
</gene>
<accession>A0AAP9DPA3</accession>
<dbReference type="CDD" id="cd08946">
    <property type="entry name" value="SDR_e"/>
    <property type="match status" value="1"/>
</dbReference>
<proteinExistence type="inferred from homology"/>
<dbReference type="InterPro" id="IPR001509">
    <property type="entry name" value="Epimerase_deHydtase"/>
</dbReference>
<name>A0AAP9DPA3_BACOV</name>
<evidence type="ECO:0000313" key="3">
    <source>
        <dbReference type="EMBL" id="QDM12128.1"/>
    </source>
</evidence>
<reference evidence="4" key="1">
    <citation type="journal article" date="2018" name="J. Anim. Genet.">
        <title>Acquired interbacterial defense systems protect against interspecies antagonism in the human gut microbiome.</title>
        <authorList>
            <person name="Ross B.D."/>
            <person name="Verster A.J."/>
            <person name="Radey M.C."/>
            <person name="Schmidtke D.T."/>
            <person name="Pope C.E."/>
            <person name="Hoffman L.R."/>
            <person name="Hajjar A."/>
            <person name="Peterson S.B."/>
            <person name="Borenstein E."/>
            <person name="Mougous J."/>
        </authorList>
    </citation>
    <scope>NUCLEOTIDE SEQUENCE [LARGE SCALE GENOMIC DNA]</scope>
    <source>
        <strain evidence="4">3725 D1 iv</strain>
    </source>
</reference>
<dbReference type="PANTHER" id="PTHR43000">
    <property type="entry name" value="DTDP-D-GLUCOSE 4,6-DEHYDRATASE-RELATED"/>
    <property type="match status" value="1"/>
</dbReference>
<evidence type="ECO:0000313" key="4">
    <source>
        <dbReference type="Proteomes" id="UP000318823"/>
    </source>
</evidence>
<dbReference type="Proteomes" id="UP000318823">
    <property type="component" value="Chromosome"/>
</dbReference>
<evidence type="ECO:0000259" key="2">
    <source>
        <dbReference type="Pfam" id="PF01370"/>
    </source>
</evidence>
<comment type="similarity">
    <text evidence="1">Belongs to the NAD(P)-dependent epimerase/dehydratase family.</text>
</comment>
<dbReference type="Pfam" id="PF01370">
    <property type="entry name" value="Epimerase"/>
    <property type="match status" value="1"/>
</dbReference>
<dbReference type="SUPFAM" id="SSF51735">
    <property type="entry name" value="NAD(P)-binding Rossmann-fold domains"/>
    <property type="match status" value="1"/>
</dbReference>